<keyword evidence="1" id="KW-0472">Membrane</keyword>
<name>A0A8H6HMS9_9AGAR</name>
<evidence type="ECO:0000313" key="2">
    <source>
        <dbReference type="EMBL" id="KAF6749197.1"/>
    </source>
</evidence>
<dbReference type="Proteomes" id="UP000521943">
    <property type="component" value="Unassembled WGS sequence"/>
</dbReference>
<comment type="caution">
    <text evidence="2">The sequence shown here is derived from an EMBL/GenBank/DDBJ whole genome shotgun (WGS) entry which is preliminary data.</text>
</comment>
<gene>
    <name evidence="2" type="ORF">DFP72DRAFT_1048996</name>
</gene>
<keyword evidence="1" id="KW-0812">Transmembrane</keyword>
<organism evidence="2 3">
    <name type="scientific">Ephemerocybe angulata</name>
    <dbReference type="NCBI Taxonomy" id="980116"/>
    <lineage>
        <taxon>Eukaryota</taxon>
        <taxon>Fungi</taxon>
        <taxon>Dikarya</taxon>
        <taxon>Basidiomycota</taxon>
        <taxon>Agaricomycotina</taxon>
        <taxon>Agaricomycetes</taxon>
        <taxon>Agaricomycetidae</taxon>
        <taxon>Agaricales</taxon>
        <taxon>Agaricineae</taxon>
        <taxon>Psathyrellaceae</taxon>
        <taxon>Ephemerocybe</taxon>
    </lineage>
</organism>
<protein>
    <submittedName>
        <fullName evidence="2">Uncharacterized protein</fullName>
    </submittedName>
</protein>
<sequence>MARPIARPSLAALDRTHCPKNIRRMPIHRARRHRGLVEHSIALLSIHPVLQPSKVLSHPSPASSLFGSLSLTAAPRPPIRLLISVFVIAVSASINVFVVFAESGVELDASFASASFSSSSASFALKTLGPYVAIRSGVVSTPSSSPRLHFKSQRGRLFLLVQPDHLQHRRLLLREVDTMLGLARFHATSGFENKGGRRGRDGVVAWVEVERDGVETEVPEFEVDGVDGDNVGEPTKARDGPFTRLPSFAFVAVADIEVVRVGNGGNVVVISGISVVVVLGREGEPAGCTLETDSTRRLPLDTLEDGPELGYPTHLLESLDLARESVRGIGGVAVPHVCVGLLRLLDDPGGVGDLEWDVSEYEGDAVDVRRAMMGIFSSSELRRNLDVVIAGDFDGICAGENDPDPASFRLSVVCSGLGVRRDVGVDDEGVDILAITAINLEAAANCCQTPPKSMTNRRRLGLGHFLLTSNPL</sequence>
<proteinExistence type="predicted"/>
<feature type="transmembrane region" description="Helical" evidence="1">
    <location>
        <begin position="81"/>
        <end position="101"/>
    </location>
</feature>
<evidence type="ECO:0000313" key="3">
    <source>
        <dbReference type="Proteomes" id="UP000521943"/>
    </source>
</evidence>
<keyword evidence="1" id="KW-1133">Transmembrane helix</keyword>
<reference evidence="2 3" key="1">
    <citation type="submission" date="2020-07" db="EMBL/GenBank/DDBJ databases">
        <title>Comparative genomics of pyrophilous fungi reveals a link between fire events and developmental genes.</title>
        <authorList>
            <consortium name="DOE Joint Genome Institute"/>
            <person name="Steindorff A.S."/>
            <person name="Carver A."/>
            <person name="Calhoun S."/>
            <person name="Stillman K."/>
            <person name="Liu H."/>
            <person name="Lipzen A."/>
            <person name="Pangilinan J."/>
            <person name="Labutti K."/>
            <person name="Bruns T.D."/>
            <person name="Grigoriev I.V."/>
        </authorList>
    </citation>
    <scope>NUCLEOTIDE SEQUENCE [LARGE SCALE GENOMIC DNA]</scope>
    <source>
        <strain evidence="2 3">CBS 144469</strain>
    </source>
</reference>
<evidence type="ECO:0000256" key="1">
    <source>
        <dbReference type="SAM" id="Phobius"/>
    </source>
</evidence>
<dbReference type="EMBL" id="JACGCI010000064">
    <property type="protein sequence ID" value="KAF6749197.1"/>
    <property type="molecule type" value="Genomic_DNA"/>
</dbReference>
<accession>A0A8H6HMS9</accession>
<dbReference type="AlphaFoldDB" id="A0A8H6HMS9"/>
<keyword evidence="3" id="KW-1185">Reference proteome</keyword>